<dbReference type="SUPFAM" id="SSF55729">
    <property type="entry name" value="Acyl-CoA N-acyltransferases (Nat)"/>
    <property type="match status" value="1"/>
</dbReference>
<dbReference type="Gene3D" id="3.40.630.30">
    <property type="match status" value="1"/>
</dbReference>
<dbReference type="PANTHER" id="PTHR43877:SF1">
    <property type="entry name" value="ACETYLTRANSFERASE"/>
    <property type="match status" value="1"/>
</dbReference>
<dbReference type="EMBL" id="JBBIAA010000021">
    <property type="protein sequence ID" value="MEJ5946373.1"/>
    <property type="molecule type" value="Genomic_DNA"/>
</dbReference>
<organism evidence="4 5">
    <name type="scientific">Pseudokineococcus basanitobsidens</name>
    <dbReference type="NCBI Taxonomy" id="1926649"/>
    <lineage>
        <taxon>Bacteria</taxon>
        <taxon>Bacillati</taxon>
        <taxon>Actinomycetota</taxon>
        <taxon>Actinomycetes</taxon>
        <taxon>Kineosporiales</taxon>
        <taxon>Kineosporiaceae</taxon>
        <taxon>Pseudokineococcus</taxon>
    </lineage>
</organism>
<dbReference type="InterPro" id="IPR050832">
    <property type="entry name" value="Bact_Acetyltransf"/>
</dbReference>
<evidence type="ECO:0000313" key="4">
    <source>
        <dbReference type="EMBL" id="MEJ5946373.1"/>
    </source>
</evidence>
<dbReference type="PROSITE" id="PS51186">
    <property type="entry name" value="GNAT"/>
    <property type="match status" value="1"/>
</dbReference>
<keyword evidence="2" id="KW-0012">Acyltransferase</keyword>
<gene>
    <name evidence="4" type="ORF">WDZ17_13830</name>
</gene>
<evidence type="ECO:0000256" key="2">
    <source>
        <dbReference type="ARBA" id="ARBA00023315"/>
    </source>
</evidence>
<dbReference type="Pfam" id="PF13508">
    <property type="entry name" value="Acetyltransf_7"/>
    <property type="match status" value="1"/>
</dbReference>
<proteinExistence type="predicted"/>
<reference evidence="4 5" key="1">
    <citation type="journal article" date="2017" name="Int. J. Syst. Evol. Microbiol.">
        <title>Pseudokineococcus basanitobsidens sp. nov., isolated from volcanic rock.</title>
        <authorList>
            <person name="Lee D.W."/>
            <person name="Park M.Y."/>
            <person name="Kim J.J."/>
            <person name="Kim B.S."/>
        </authorList>
    </citation>
    <scope>NUCLEOTIDE SEQUENCE [LARGE SCALE GENOMIC DNA]</scope>
    <source>
        <strain evidence="4 5">DSM 103726</strain>
    </source>
</reference>
<dbReference type="CDD" id="cd04301">
    <property type="entry name" value="NAT_SF"/>
    <property type="match status" value="1"/>
</dbReference>
<evidence type="ECO:0000313" key="5">
    <source>
        <dbReference type="Proteomes" id="UP001387100"/>
    </source>
</evidence>
<protein>
    <submittedName>
        <fullName evidence="4">GNAT family N-acetyltransferase</fullName>
    </submittedName>
</protein>
<sequence length="259" mass="26897">MLYAETYLARVAGLGVPVTGVPGMQGVRMARDFASVRLLVVDDRALEGLVGLLRSVRTGRIAVFGQAERCAEAVEDRMGWTSTTTTSMSLGHLAADPVTALPDGLRLRAVDEHAEGRRDAVTMEQAVAVASLADPAGAGDPGVLTRDLTASMPAFRFFAALDADGVARATSGVGVFGSRAVVIFVNTDPGWRRRGLGRAMTAAAVTDARARGASTACLDASASGLSIYQQLGYRVIADTRRYSRSGEGLGDGGPGRAAP</sequence>
<accession>A0ABU8RMQ6</accession>
<keyword evidence="5" id="KW-1185">Reference proteome</keyword>
<feature type="domain" description="N-acetyltransferase" evidence="3">
    <location>
        <begin position="105"/>
        <end position="259"/>
    </location>
</feature>
<keyword evidence="1" id="KW-0808">Transferase</keyword>
<dbReference type="RefSeq" id="WP_339575756.1">
    <property type="nucleotide sequence ID" value="NZ_JBBIAA010000021.1"/>
</dbReference>
<dbReference type="PANTHER" id="PTHR43877">
    <property type="entry name" value="AMINOALKYLPHOSPHONATE N-ACETYLTRANSFERASE-RELATED-RELATED"/>
    <property type="match status" value="1"/>
</dbReference>
<evidence type="ECO:0000256" key="1">
    <source>
        <dbReference type="ARBA" id="ARBA00022679"/>
    </source>
</evidence>
<dbReference type="Proteomes" id="UP001387100">
    <property type="component" value="Unassembled WGS sequence"/>
</dbReference>
<comment type="caution">
    <text evidence="4">The sequence shown here is derived from an EMBL/GenBank/DDBJ whole genome shotgun (WGS) entry which is preliminary data.</text>
</comment>
<name>A0ABU8RMQ6_9ACTN</name>
<dbReference type="InterPro" id="IPR016181">
    <property type="entry name" value="Acyl_CoA_acyltransferase"/>
</dbReference>
<evidence type="ECO:0000259" key="3">
    <source>
        <dbReference type="PROSITE" id="PS51186"/>
    </source>
</evidence>
<dbReference type="InterPro" id="IPR000182">
    <property type="entry name" value="GNAT_dom"/>
</dbReference>